<keyword evidence="1" id="KW-0472">Membrane</keyword>
<gene>
    <name evidence="2" type="ORF">FVF75_04370</name>
</gene>
<dbReference type="RefSeq" id="WP_148376596.1">
    <property type="nucleotide sequence ID" value="NZ_VSIY01000004.1"/>
</dbReference>
<feature type="transmembrane region" description="Helical" evidence="1">
    <location>
        <begin position="24"/>
        <end position="46"/>
    </location>
</feature>
<name>A0A5D0RMX4_9RHOB</name>
<protein>
    <submittedName>
        <fullName evidence="2">Uncharacterized protein</fullName>
    </submittedName>
</protein>
<evidence type="ECO:0000313" key="3">
    <source>
        <dbReference type="Proteomes" id="UP000322080"/>
    </source>
</evidence>
<evidence type="ECO:0000313" key="2">
    <source>
        <dbReference type="EMBL" id="TYB81978.1"/>
    </source>
</evidence>
<reference evidence="2 3" key="1">
    <citation type="submission" date="2019-08" db="EMBL/GenBank/DDBJ databases">
        <title>Identification of a novel species of the genus Boseongicola.</title>
        <authorList>
            <person name="Zhang X.-Q."/>
        </authorList>
    </citation>
    <scope>NUCLEOTIDE SEQUENCE [LARGE SCALE GENOMIC DNA]</scope>
    <source>
        <strain evidence="2 3">HY14</strain>
    </source>
</reference>
<keyword evidence="1" id="KW-0812">Transmembrane</keyword>
<feature type="transmembrane region" description="Helical" evidence="1">
    <location>
        <begin position="74"/>
        <end position="93"/>
    </location>
</feature>
<organism evidence="2 3">
    <name type="scientific">Maritimibacter fusiformis</name>
    <dbReference type="NCBI Taxonomy" id="2603819"/>
    <lineage>
        <taxon>Bacteria</taxon>
        <taxon>Pseudomonadati</taxon>
        <taxon>Pseudomonadota</taxon>
        <taxon>Alphaproteobacteria</taxon>
        <taxon>Rhodobacterales</taxon>
        <taxon>Roseobacteraceae</taxon>
        <taxon>Maritimibacter</taxon>
    </lineage>
</organism>
<comment type="caution">
    <text evidence="2">The sequence shown here is derived from an EMBL/GenBank/DDBJ whole genome shotgun (WGS) entry which is preliminary data.</text>
</comment>
<evidence type="ECO:0000256" key="1">
    <source>
        <dbReference type="SAM" id="Phobius"/>
    </source>
</evidence>
<keyword evidence="1" id="KW-1133">Transmembrane helix</keyword>
<sequence>MFIVLTVALPGVLAAWLVFRKRNSWPLTLLAIFVGIIASYLVVYIMGNYVQATSIKELEHVVGEAAAQEITNAIYGRALIIAVGLIAITAIATKLRGKK</sequence>
<proteinExistence type="predicted"/>
<dbReference type="Proteomes" id="UP000322080">
    <property type="component" value="Unassembled WGS sequence"/>
</dbReference>
<keyword evidence="3" id="KW-1185">Reference proteome</keyword>
<dbReference type="AlphaFoldDB" id="A0A5D0RMX4"/>
<accession>A0A5D0RMX4</accession>
<dbReference type="EMBL" id="VSIY01000004">
    <property type="protein sequence ID" value="TYB81978.1"/>
    <property type="molecule type" value="Genomic_DNA"/>
</dbReference>